<dbReference type="Pfam" id="PF00380">
    <property type="entry name" value="Ribosomal_S9"/>
    <property type="match status" value="1"/>
</dbReference>
<evidence type="ECO:0000256" key="3">
    <source>
        <dbReference type="ARBA" id="ARBA00023274"/>
    </source>
</evidence>
<dbReference type="PROSITE" id="PS00360">
    <property type="entry name" value="RIBOSOMAL_S9"/>
    <property type="match status" value="1"/>
</dbReference>
<gene>
    <name evidence="7" type="ORF">A3D77_00250</name>
</gene>
<evidence type="ECO:0000313" key="7">
    <source>
        <dbReference type="EMBL" id="OGG16852.1"/>
    </source>
</evidence>
<dbReference type="PANTHER" id="PTHR21569:SF1">
    <property type="entry name" value="SMALL RIBOSOMAL SUBUNIT PROTEIN US9M"/>
    <property type="match status" value="1"/>
</dbReference>
<feature type="compositionally biased region" description="Basic residues" evidence="6">
    <location>
        <begin position="135"/>
        <end position="155"/>
    </location>
</feature>
<proteinExistence type="inferred from homology"/>
<keyword evidence="3 4" id="KW-0687">Ribonucleoprotein</keyword>
<sequence length="155" mass="17369">MKKEEKVQKVQKDLVYYAVGRRKVSSARVKLVVTAGSEVKIKDKMLKGGDVMVNGRMVADYFPGEVNKKLYQKPFEVTQTMGRFAVSAVIIGGGPTGQRDAFIHGVSRALLKVDSEKYRPILKKSGFLTRDPRAKQRRKAGFAQKARAKKQSPKR</sequence>
<evidence type="ECO:0000256" key="6">
    <source>
        <dbReference type="SAM" id="MobiDB-lite"/>
    </source>
</evidence>
<comment type="caution">
    <text evidence="7">The sequence shown here is derived from an EMBL/GenBank/DDBJ whole genome shotgun (WGS) entry which is preliminary data.</text>
</comment>
<comment type="similarity">
    <text evidence="1 4">Belongs to the universal ribosomal protein uS9 family.</text>
</comment>
<accession>A0A1F5ZXG5</accession>
<evidence type="ECO:0000256" key="2">
    <source>
        <dbReference type="ARBA" id="ARBA00022980"/>
    </source>
</evidence>
<name>A0A1F5ZXG5_9BACT</name>
<dbReference type="InterPro" id="IPR020568">
    <property type="entry name" value="Ribosomal_Su5_D2-typ_SF"/>
</dbReference>
<dbReference type="GO" id="GO:0003735">
    <property type="term" value="F:structural constituent of ribosome"/>
    <property type="evidence" value="ECO:0007669"/>
    <property type="project" value="InterPro"/>
</dbReference>
<reference evidence="7 8" key="1">
    <citation type="journal article" date="2016" name="Nat. Commun.">
        <title>Thousands of microbial genomes shed light on interconnected biogeochemical processes in an aquifer system.</title>
        <authorList>
            <person name="Anantharaman K."/>
            <person name="Brown C.T."/>
            <person name="Hug L.A."/>
            <person name="Sharon I."/>
            <person name="Castelle C.J."/>
            <person name="Probst A.J."/>
            <person name="Thomas B.C."/>
            <person name="Singh A."/>
            <person name="Wilkins M.J."/>
            <person name="Karaoz U."/>
            <person name="Brodie E.L."/>
            <person name="Williams K.H."/>
            <person name="Hubbard S.S."/>
            <person name="Banfield J.F."/>
        </authorList>
    </citation>
    <scope>NUCLEOTIDE SEQUENCE [LARGE SCALE GENOMIC DNA]</scope>
</reference>
<dbReference type="EMBL" id="MFJL01000007">
    <property type="protein sequence ID" value="OGG16852.1"/>
    <property type="molecule type" value="Genomic_DNA"/>
</dbReference>
<dbReference type="STRING" id="1798382.A3D77_00250"/>
<dbReference type="InterPro" id="IPR020574">
    <property type="entry name" value="Ribosomal_uS9_CS"/>
</dbReference>
<dbReference type="GO" id="GO:0003723">
    <property type="term" value="F:RNA binding"/>
    <property type="evidence" value="ECO:0007669"/>
    <property type="project" value="TreeGrafter"/>
</dbReference>
<evidence type="ECO:0000256" key="5">
    <source>
        <dbReference type="RuleBase" id="RU003816"/>
    </source>
</evidence>
<dbReference type="PANTHER" id="PTHR21569">
    <property type="entry name" value="RIBOSOMAL PROTEIN S9"/>
    <property type="match status" value="1"/>
</dbReference>
<protein>
    <recommendedName>
        <fullName evidence="5">30S ribosomal protein S9</fullName>
    </recommendedName>
</protein>
<dbReference type="GO" id="GO:0006412">
    <property type="term" value="P:translation"/>
    <property type="evidence" value="ECO:0007669"/>
    <property type="project" value="InterPro"/>
</dbReference>
<feature type="region of interest" description="Disordered" evidence="6">
    <location>
        <begin position="126"/>
        <end position="155"/>
    </location>
</feature>
<evidence type="ECO:0000256" key="1">
    <source>
        <dbReference type="ARBA" id="ARBA00005251"/>
    </source>
</evidence>
<dbReference type="InterPro" id="IPR000754">
    <property type="entry name" value="Ribosomal_uS9"/>
</dbReference>
<organism evidence="7 8">
    <name type="scientific">Candidatus Gottesmanbacteria bacterium RIFCSPHIGHO2_02_FULL_39_11</name>
    <dbReference type="NCBI Taxonomy" id="1798382"/>
    <lineage>
        <taxon>Bacteria</taxon>
        <taxon>Candidatus Gottesmaniibacteriota</taxon>
    </lineage>
</organism>
<dbReference type="Proteomes" id="UP000176923">
    <property type="component" value="Unassembled WGS sequence"/>
</dbReference>
<dbReference type="InterPro" id="IPR014721">
    <property type="entry name" value="Ribsml_uS5_D2-typ_fold_subgr"/>
</dbReference>
<dbReference type="GO" id="GO:0022627">
    <property type="term" value="C:cytosolic small ribosomal subunit"/>
    <property type="evidence" value="ECO:0007669"/>
    <property type="project" value="TreeGrafter"/>
</dbReference>
<dbReference type="SUPFAM" id="SSF54211">
    <property type="entry name" value="Ribosomal protein S5 domain 2-like"/>
    <property type="match status" value="1"/>
</dbReference>
<dbReference type="Gene3D" id="3.30.230.10">
    <property type="match status" value="1"/>
</dbReference>
<evidence type="ECO:0000313" key="8">
    <source>
        <dbReference type="Proteomes" id="UP000176923"/>
    </source>
</evidence>
<dbReference type="AlphaFoldDB" id="A0A1F5ZXG5"/>
<evidence type="ECO:0000256" key="4">
    <source>
        <dbReference type="RuleBase" id="RU003815"/>
    </source>
</evidence>
<keyword evidence="2 4" id="KW-0689">Ribosomal protein</keyword>